<evidence type="ECO:0000313" key="1">
    <source>
        <dbReference type="EMBL" id="EFP13550.1"/>
    </source>
</evidence>
<gene>
    <name evidence="1" type="ORF">CRE_10434</name>
</gene>
<accession>E3N0V6</accession>
<dbReference type="InParanoid" id="E3N0V6"/>
<sequence length="13" mass="1441">MSAPGIWRMSTTC</sequence>
<dbReference type="Proteomes" id="UP000008281">
    <property type="component" value="Unassembled WGS sequence"/>
</dbReference>
<dbReference type="EMBL" id="DS268506">
    <property type="protein sequence ID" value="EFP13550.1"/>
    <property type="molecule type" value="Genomic_DNA"/>
</dbReference>
<keyword evidence="2" id="KW-1185">Reference proteome</keyword>
<organism evidence="2">
    <name type="scientific">Caenorhabditis remanei</name>
    <name type="common">Caenorhabditis vulgaris</name>
    <dbReference type="NCBI Taxonomy" id="31234"/>
    <lineage>
        <taxon>Eukaryota</taxon>
        <taxon>Metazoa</taxon>
        <taxon>Ecdysozoa</taxon>
        <taxon>Nematoda</taxon>
        <taxon>Chromadorea</taxon>
        <taxon>Rhabditida</taxon>
        <taxon>Rhabditina</taxon>
        <taxon>Rhabditomorpha</taxon>
        <taxon>Rhabditoidea</taxon>
        <taxon>Rhabditidae</taxon>
        <taxon>Peloderinae</taxon>
        <taxon>Caenorhabditis</taxon>
    </lineage>
</organism>
<name>E3N0V6_CAERE</name>
<evidence type="ECO:0000313" key="2">
    <source>
        <dbReference type="Proteomes" id="UP000008281"/>
    </source>
</evidence>
<proteinExistence type="predicted"/>
<protein>
    <submittedName>
        <fullName evidence="1">Uncharacterized protein</fullName>
    </submittedName>
</protein>
<reference evidence="1" key="1">
    <citation type="submission" date="2007-07" db="EMBL/GenBank/DDBJ databases">
        <title>PCAP assembly of the Caenorhabditis remanei genome.</title>
        <authorList>
            <consortium name="The Caenorhabditis remanei Sequencing Consortium"/>
            <person name="Wilson R.K."/>
        </authorList>
    </citation>
    <scope>NUCLEOTIDE SEQUENCE [LARGE SCALE GENOMIC DNA]</scope>
    <source>
        <strain evidence="1">PB4641</strain>
    </source>
</reference>